<reference evidence="2 3" key="1">
    <citation type="submission" date="2014-04" db="EMBL/GenBank/DDBJ databases">
        <authorList>
            <consortium name="DOE Joint Genome Institute"/>
            <person name="Kuo A."/>
            <person name="Girlanda M."/>
            <person name="Perotto S."/>
            <person name="Kohler A."/>
            <person name="Nagy L.G."/>
            <person name="Floudas D."/>
            <person name="Copeland A."/>
            <person name="Barry K.W."/>
            <person name="Cichocki N."/>
            <person name="Veneault-Fourrey C."/>
            <person name="LaButti K."/>
            <person name="Lindquist E.A."/>
            <person name="Lipzen A."/>
            <person name="Lundell T."/>
            <person name="Morin E."/>
            <person name="Murat C."/>
            <person name="Sun H."/>
            <person name="Tunlid A."/>
            <person name="Henrissat B."/>
            <person name="Grigoriev I.V."/>
            <person name="Hibbett D.S."/>
            <person name="Martin F."/>
            <person name="Nordberg H.P."/>
            <person name="Cantor M.N."/>
            <person name="Hua S.X."/>
        </authorList>
    </citation>
    <scope>NUCLEOTIDE SEQUENCE [LARGE SCALE GENOMIC DNA]</scope>
    <source>
        <strain evidence="2 3">MUT 4182</strain>
    </source>
</reference>
<name>A0A0C3QKV4_9AGAM</name>
<dbReference type="HOGENOM" id="CLU_028281_0_1_1"/>
<dbReference type="OrthoDB" id="265717at2759"/>
<protein>
    <recommendedName>
        <fullName evidence="1">SET domain-containing protein</fullName>
    </recommendedName>
</protein>
<dbReference type="InterPro" id="IPR046341">
    <property type="entry name" value="SET_dom_sf"/>
</dbReference>
<feature type="domain" description="SET" evidence="1">
    <location>
        <begin position="35"/>
        <end position="78"/>
    </location>
</feature>
<evidence type="ECO:0000259" key="1">
    <source>
        <dbReference type="Pfam" id="PF00856"/>
    </source>
</evidence>
<proteinExistence type="predicted"/>
<sequence length="178" mass="19942">MSLWYEPETPTPDVLRAIFMANSYSTHDSMAVFPNAARMNHACAGASNVAYSWRQREGRFYLHALRDVREGEELLSAYLDPKMPRSERRKILKEKYQFDCQCASCTLPADLSLKCDGRLSSINGLFEQLMGWNTNSLSGKQVIEIVNKIWALAEEENLSSQFGELAGLGAMVAAAHSE</sequence>
<dbReference type="Pfam" id="PF00856">
    <property type="entry name" value="SET"/>
    <property type="match status" value="1"/>
</dbReference>
<dbReference type="SUPFAM" id="SSF82199">
    <property type="entry name" value="SET domain"/>
    <property type="match status" value="1"/>
</dbReference>
<keyword evidence="3" id="KW-1185">Reference proteome</keyword>
<evidence type="ECO:0000313" key="2">
    <source>
        <dbReference type="EMBL" id="KIO28086.1"/>
    </source>
</evidence>
<dbReference type="Gene3D" id="2.170.270.10">
    <property type="entry name" value="SET domain"/>
    <property type="match status" value="1"/>
</dbReference>
<dbReference type="AlphaFoldDB" id="A0A0C3QKV4"/>
<dbReference type="CDD" id="cd20071">
    <property type="entry name" value="SET_SMYD"/>
    <property type="match status" value="1"/>
</dbReference>
<dbReference type="PANTHER" id="PTHR47332">
    <property type="entry name" value="SET DOMAIN-CONTAINING PROTEIN 5"/>
    <property type="match status" value="1"/>
</dbReference>
<evidence type="ECO:0000313" key="3">
    <source>
        <dbReference type="Proteomes" id="UP000054248"/>
    </source>
</evidence>
<reference evidence="3" key="2">
    <citation type="submission" date="2015-01" db="EMBL/GenBank/DDBJ databases">
        <title>Evolutionary Origins and Diversification of the Mycorrhizal Mutualists.</title>
        <authorList>
            <consortium name="DOE Joint Genome Institute"/>
            <consortium name="Mycorrhizal Genomics Consortium"/>
            <person name="Kohler A."/>
            <person name="Kuo A."/>
            <person name="Nagy L.G."/>
            <person name="Floudas D."/>
            <person name="Copeland A."/>
            <person name="Barry K.W."/>
            <person name="Cichocki N."/>
            <person name="Veneault-Fourrey C."/>
            <person name="LaButti K."/>
            <person name="Lindquist E.A."/>
            <person name="Lipzen A."/>
            <person name="Lundell T."/>
            <person name="Morin E."/>
            <person name="Murat C."/>
            <person name="Riley R."/>
            <person name="Ohm R."/>
            <person name="Sun H."/>
            <person name="Tunlid A."/>
            <person name="Henrissat B."/>
            <person name="Grigoriev I.V."/>
            <person name="Hibbett D.S."/>
            <person name="Martin F."/>
        </authorList>
    </citation>
    <scope>NUCLEOTIDE SEQUENCE [LARGE SCALE GENOMIC DNA]</scope>
    <source>
        <strain evidence="3">MUT 4182</strain>
    </source>
</reference>
<dbReference type="Proteomes" id="UP000054248">
    <property type="component" value="Unassembled WGS sequence"/>
</dbReference>
<accession>A0A0C3QKV4</accession>
<dbReference type="InterPro" id="IPR053185">
    <property type="entry name" value="SET_domain_protein"/>
</dbReference>
<dbReference type="STRING" id="1051891.A0A0C3QKV4"/>
<gene>
    <name evidence="2" type="ORF">M407DRAFT_72305</name>
</gene>
<dbReference type="InterPro" id="IPR001214">
    <property type="entry name" value="SET_dom"/>
</dbReference>
<dbReference type="EMBL" id="KN822999">
    <property type="protein sequence ID" value="KIO28086.1"/>
    <property type="molecule type" value="Genomic_DNA"/>
</dbReference>
<organism evidence="2 3">
    <name type="scientific">Tulasnella calospora MUT 4182</name>
    <dbReference type="NCBI Taxonomy" id="1051891"/>
    <lineage>
        <taxon>Eukaryota</taxon>
        <taxon>Fungi</taxon>
        <taxon>Dikarya</taxon>
        <taxon>Basidiomycota</taxon>
        <taxon>Agaricomycotina</taxon>
        <taxon>Agaricomycetes</taxon>
        <taxon>Cantharellales</taxon>
        <taxon>Tulasnellaceae</taxon>
        <taxon>Tulasnella</taxon>
    </lineage>
</organism>
<dbReference type="PANTHER" id="PTHR47332:SF4">
    <property type="entry name" value="SET DOMAIN-CONTAINING PROTEIN 5"/>
    <property type="match status" value="1"/>
</dbReference>